<evidence type="ECO:0000256" key="1">
    <source>
        <dbReference type="SAM" id="SignalP"/>
    </source>
</evidence>
<dbReference type="EMBL" id="FPCJ01000001">
    <property type="protein sequence ID" value="SFV28008.1"/>
    <property type="molecule type" value="Genomic_DNA"/>
</dbReference>
<feature type="chain" id="PRO_5011482623" evidence="1">
    <location>
        <begin position="31"/>
        <end position="325"/>
    </location>
</feature>
<dbReference type="RefSeq" id="WP_092456570.1">
    <property type="nucleotide sequence ID" value="NZ_FPCJ01000001.1"/>
</dbReference>
<protein>
    <submittedName>
        <fullName evidence="2">Uncharacterized protein</fullName>
    </submittedName>
</protein>
<keyword evidence="3" id="KW-1185">Reference proteome</keyword>
<evidence type="ECO:0000313" key="3">
    <source>
        <dbReference type="Proteomes" id="UP000199537"/>
    </source>
</evidence>
<reference evidence="3" key="1">
    <citation type="submission" date="2016-10" db="EMBL/GenBank/DDBJ databases">
        <authorList>
            <person name="Varghese N."/>
            <person name="Submissions S."/>
        </authorList>
    </citation>
    <scope>NUCLEOTIDE SEQUENCE [LARGE SCALE GENOMIC DNA]</scope>
    <source>
        <strain evidence="3">DSM 14807</strain>
    </source>
</reference>
<keyword evidence="1" id="KW-0732">Signal</keyword>
<evidence type="ECO:0000313" key="2">
    <source>
        <dbReference type="EMBL" id="SFV28008.1"/>
    </source>
</evidence>
<feature type="signal peptide" evidence="1">
    <location>
        <begin position="1"/>
        <end position="30"/>
    </location>
</feature>
<accession>A0A1I7N057</accession>
<sequence length="325" mass="36785">MRNLLSIHAGNLFLCTLLIIAACHSSHQPAAPDRHAARFADLLALFPQRQLPYQVNQDSLHKPLSDSVQLLPDVVKRFFPDSIWKNTFPKSSVQVFPLAAMAYDRGHFLVIRVQQGSRIAAYLCYFDRKDQFHQALRLCYTSPDAQADQYEGRIDRKAVITIDHHIHTPDQRSILRENVYALNPEGKFILVLTNANGALSLEDVYNPIDTLPTRHAFSGDYVKGDMSIVSIRDGKNKQTFRFFIHFYDPATRCGGELEGTGRFLNRSTGTFKDDNGPCAIDFHFSAGRVRIEEVGGCGAYRGIQCFFNGTYTKKKLHTHQAQIHK</sequence>
<gene>
    <name evidence="2" type="ORF">SAMN05660895_0237</name>
</gene>
<dbReference type="AlphaFoldDB" id="A0A1I7N057"/>
<dbReference type="OrthoDB" id="653743at2"/>
<dbReference type="PROSITE" id="PS51257">
    <property type="entry name" value="PROKAR_LIPOPROTEIN"/>
    <property type="match status" value="1"/>
</dbReference>
<proteinExistence type="predicted"/>
<organism evidence="2 3">
    <name type="scientific">Thermoflavifilum thermophilum</name>
    <dbReference type="NCBI Taxonomy" id="1393122"/>
    <lineage>
        <taxon>Bacteria</taxon>
        <taxon>Pseudomonadati</taxon>
        <taxon>Bacteroidota</taxon>
        <taxon>Chitinophagia</taxon>
        <taxon>Chitinophagales</taxon>
        <taxon>Chitinophagaceae</taxon>
        <taxon>Thermoflavifilum</taxon>
    </lineage>
</organism>
<dbReference type="Proteomes" id="UP000199537">
    <property type="component" value="Unassembled WGS sequence"/>
</dbReference>
<dbReference type="STRING" id="1393122.SAMN05660895_0237"/>
<name>A0A1I7N057_9BACT</name>